<feature type="transmembrane region" description="Helical" evidence="5">
    <location>
        <begin position="20"/>
        <end position="43"/>
    </location>
</feature>
<evidence type="ECO:0000256" key="1">
    <source>
        <dbReference type="ARBA" id="ARBA00004141"/>
    </source>
</evidence>
<dbReference type="Proteomes" id="UP001145145">
    <property type="component" value="Unassembled WGS sequence"/>
</dbReference>
<dbReference type="PANTHER" id="PTHR37305">
    <property type="entry name" value="INTEGRAL MEMBRANE PROTEIN-RELATED"/>
    <property type="match status" value="1"/>
</dbReference>
<evidence type="ECO:0000256" key="5">
    <source>
        <dbReference type="SAM" id="Phobius"/>
    </source>
</evidence>
<evidence type="ECO:0000256" key="3">
    <source>
        <dbReference type="ARBA" id="ARBA00022989"/>
    </source>
</evidence>
<feature type="transmembrane region" description="Helical" evidence="5">
    <location>
        <begin position="295"/>
        <end position="317"/>
    </location>
</feature>
<dbReference type="RefSeq" id="WP_087416729.1">
    <property type="nucleotide sequence ID" value="NZ_BSBO01000021.1"/>
</dbReference>
<gene>
    <name evidence="7" type="ORF">Selli1_21380</name>
</gene>
<dbReference type="GO" id="GO:0140359">
    <property type="term" value="F:ABC-type transporter activity"/>
    <property type="evidence" value="ECO:0007669"/>
    <property type="project" value="InterPro"/>
</dbReference>
<dbReference type="InterPro" id="IPR013525">
    <property type="entry name" value="ABC2_TM"/>
</dbReference>
<sequence>MGGMIKYEWKKIWKSRLTQISVIGCCLFLIFCVYSSIIQITAIDQNGQTVSGMQAVEVLKDTQQRQELTQDRVNEIVNQYLEYANNPDTNSNNEAYHYLSEEKYRTFYQSNRELLSLISNVYKEPGSSTDIKDVFEENVGKDFIQARLERDQKYIQSREERGQLTPVEADYWEREVEKIPEYQYGYHKGWDMILDALTWPVLIMMIICIGIAPIFSGEYQSKCDSLILCMKYGKSKLIFAKIITVWLFTTCVYWGITLIYSAVYLGLLGADGAALPIQLKYPAVSVGYHLTMGEAVIYALVLAYFFTLGIVGITLLMSALLKNTYGVIIIAFLLIIIPTFLSPDTGGYTWSRILSLFPSKIADFSFQSYTAYSIGNVVIRWPDMAMIVNGAGAVIFSAMSYWIFRKHQVNK</sequence>
<dbReference type="GO" id="GO:0016020">
    <property type="term" value="C:membrane"/>
    <property type="evidence" value="ECO:0007669"/>
    <property type="project" value="UniProtKB-SubCell"/>
</dbReference>
<dbReference type="AlphaFoldDB" id="A0A9W6C7Q7"/>
<keyword evidence="2 5" id="KW-0812">Transmembrane</keyword>
<protein>
    <submittedName>
        <fullName evidence="7">Multidrug ABC transporter permease</fullName>
    </submittedName>
</protein>
<evidence type="ECO:0000313" key="7">
    <source>
        <dbReference type="EMBL" id="GLG04964.1"/>
    </source>
</evidence>
<evidence type="ECO:0000259" key="6">
    <source>
        <dbReference type="Pfam" id="PF12698"/>
    </source>
</evidence>
<evidence type="ECO:0000313" key="8">
    <source>
        <dbReference type="Proteomes" id="UP001145145"/>
    </source>
</evidence>
<dbReference type="PANTHER" id="PTHR37305:SF1">
    <property type="entry name" value="MEMBRANE PROTEIN"/>
    <property type="match status" value="1"/>
</dbReference>
<comment type="caution">
    <text evidence="7">The sequence shown here is derived from an EMBL/GenBank/DDBJ whole genome shotgun (WGS) entry which is preliminary data.</text>
</comment>
<proteinExistence type="predicted"/>
<reference evidence="7 8" key="1">
    <citation type="journal article" date="2023" name="Int. J. Syst. Evol. Microbiol.">
        <title>Sellimonas catena sp. nov., isolated from human faeces.</title>
        <authorList>
            <person name="Hisatomi A."/>
            <person name="Ohkuma M."/>
            <person name="Sakamoto M."/>
        </authorList>
    </citation>
    <scope>NUCLEOTIDE SEQUENCE [LARGE SCALE GENOMIC DNA]</scope>
    <source>
        <strain evidence="7 8">12EGH17</strain>
    </source>
</reference>
<comment type="subcellular location">
    <subcellularLocation>
        <location evidence="1">Membrane</location>
        <topology evidence="1">Multi-pass membrane protein</topology>
    </subcellularLocation>
</comment>
<dbReference type="EMBL" id="BSBO01000021">
    <property type="protein sequence ID" value="GLG04964.1"/>
    <property type="molecule type" value="Genomic_DNA"/>
</dbReference>
<organism evidence="7 8">
    <name type="scientific">Sellimonas catena</name>
    <dbReference type="NCBI Taxonomy" id="2994035"/>
    <lineage>
        <taxon>Bacteria</taxon>
        <taxon>Bacillati</taxon>
        <taxon>Bacillota</taxon>
        <taxon>Clostridia</taxon>
        <taxon>Lachnospirales</taxon>
        <taxon>Lachnospiraceae</taxon>
        <taxon>Sellimonas</taxon>
    </lineage>
</organism>
<keyword evidence="3 5" id="KW-1133">Transmembrane helix</keyword>
<dbReference type="Pfam" id="PF12698">
    <property type="entry name" value="ABC2_membrane_3"/>
    <property type="match status" value="1"/>
</dbReference>
<feature type="transmembrane region" description="Helical" evidence="5">
    <location>
        <begin position="324"/>
        <end position="341"/>
    </location>
</feature>
<feature type="domain" description="ABC-2 type transporter transmembrane" evidence="6">
    <location>
        <begin position="24"/>
        <end position="360"/>
    </location>
</feature>
<name>A0A9W6C7Q7_9FIRM</name>
<feature type="transmembrane region" description="Helical" evidence="5">
    <location>
        <begin position="384"/>
        <end position="404"/>
    </location>
</feature>
<keyword evidence="8" id="KW-1185">Reference proteome</keyword>
<evidence type="ECO:0000256" key="4">
    <source>
        <dbReference type="ARBA" id="ARBA00023136"/>
    </source>
</evidence>
<accession>A0A9W6C7Q7</accession>
<keyword evidence="4 5" id="KW-0472">Membrane</keyword>
<feature type="transmembrane region" description="Helical" evidence="5">
    <location>
        <begin position="238"/>
        <end position="263"/>
    </location>
</feature>
<evidence type="ECO:0000256" key="2">
    <source>
        <dbReference type="ARBA" id="ARBA00022692"/>
    </source>
</evidence>
<feature type="transmembrane region" description="Helical" evidence="5">
    <location>
        <begin position="197"/>
        <end position="217"/>
    </location>
</feature>